<feature type="repeat" description="Lumazine-binding" evidence="11">
    <location>
        <begin position="1"/>
        <end position="96"/>
    </location>
</feature>
<protein>
    <recommendedName>
        <fullName evidence="6 10">Riboflavin synthase</fullName>
        <ecNumber evidence="5 10">2.5.1.9</ecNumber>
    </recommendedName>
</protein>
<keyword evidence="14" id="KW-1185">Reference proteome</keyword>
<dbReference type="OrthoDB" id="9788537at2"/>
<evidence type="ECO:0000256" key="10">
    <source>
        <dbReference type="NCBIfam" id="TIGR00187"/>
    </source>
</evidence>
<sequence length="216" mass="22254">MFTGLIEEVGILRRIERTGAAARLAVGSALPSDSISLGDSVAVNGACLTVVAMGGGELTFDASPETLEVTTLGALAPGARVNLERALRLGDRLGGHIVTGHVDFIATISERRELSGNIVFGFRSSSEHARYLVAKGSVAIDGISLTVNAVSSDGFSVNIIPHTAAKTTLGTARAGDRVNIETDILGKYVERLLGAGGPGRRGDGVSLELLAKSGFL</sequence>
<dbReference type="CDD" id="cd00402">
    <property type="entry name" value="Riboflavin_synthase_like"/>
    <property type="match status" value="1"/>
</dbReference>
<dbReference type="SUPFAM" id="SSF63380">
    <property type="entry name" value="Riboflavin synthase domain-like"/>
    <property type="match status" value="2"/>
</dbReference>
<keyword evidence="9" id="KW-0677">Repeat</keyword>
<evidence type="ECO:0000256" key="3">
    <source>
        <dbReference type="ARBA" id="ARBA00004887"/>
    </source>
</evidence>
<evidence type="ECO:0000259" key="12">
    <source>
        <dbReference type="PROSITE" id="PS51177"/>
    </source>
</evidence>
<dbReference type="AlphaFoldDB" id="A0A0B5BFJ6"/>
<dbReference type="InterPro" id="IPR017938">
    <property type="entry name" value="Riboflavin_synthase-like_b-brl"/>
</dbReference>
<evidence type="ECO:0000256" key="1">
    <source>
        <dbReference type="ARBA" id="ARBA00000968"/>
    </source>
</evidence>
<keyword evidence="8" id="KW-0808">Transferase</keyword>
<evidence type="ECO:0000256" key="11">
    <source>
        <dbReference type="PROSITE-ProRule" id="PRU00524"/>
    </source>
</evidence>
<evidence type="ECO:0000256" key="7">
    <source>
        <dbReference type="ARBA" id="ARBA00022619"/>
    </source>
</evidence>
<dbReference type="Gene3D" id="2.40.30.20">
    <property type="match status" value="2"/>
</dbReference>
<keyword evidence="7" id="KW-0686">Riboflavin biosynthesis</keyword>
<dbReference type="InterPro" id="IPR001783">
    <property type="entry name" value="Lumazine-bd"/>
</dbReference>
<dbReference type="GO" id="GO:0009231">
    <property type="term" value="P:riboflavin biosynthetic process"/>
    <property type="evidence" value="ECO:0007669"/>
    <property type="project" value="UniProtKB-KW"/>
</dbReference>
<dbReference type="PANTHER" id="PTHR21098">
    <property type="entry name" value="RIBOFLAVIN SYNTHASE ALPHA CHAIN"/>
    <property type="match status" value="1"/>
</dbReference>
<feature type="repeat" description="Lumazine-binding" evidence="11">
    <location>
        <begin position="97"/>
        <end position="193"/>
    </location>
</feature>
<dbReference type="PROSITE" id="PS51177">
    <property type="entry name" value="LUMAZINE_BIND"/>
    <property type="match status" value="2"/>
</dbReference>
<proteinExistence type="predicted"/>
<dbReference type="RefSeq" id="WP_039741984.1">
    <property type="nucleotide sequence ID" value="NZ_CP009788.1"/>
</dbReference>
<dbReference type="InterPro" id="IPR023366">
    <property type="entry name" value="ATP_synth_asu-like_sf"/>
</dbReference>
<feature type="domain" description="Lumazine-binding" evidence="12">
    <location>
        <begin position="97"/>
        <end position="193"/>
    </location>
</feature>
<comment type="function">
    <text evidence="2">Catalyzes the dismutation of two molecules of 6,7-dimethyl-8-ribityllumazine, resulting in the formation of riboflavin and 5-amino-6-(D-ribitylamino)uracil.</text>
</comment>
<dbReference type="NCBIfam" id="NF006767">
    <property type="entry name" value="PRK09289.1"/>
    <property type="match status" value="1"/>
</dbReference>
<gene>
    <name evidence="13" type="ORF">GPICK_08020</name>
</gene>
<dbReference type="STRING" id="345632.GPICK_08020"/>
<dbReference type="HOGENOM" id="CLU_034388_2_0_7"/>
<dbReference type="GO" id="GO:0004746">
    <property type="term" value="F:riboflavin synthase activity"/>
    <property type="evidence" value="ECO:0007669"/>
    <property type="project" value="UniProtKB-UniRule"/>
</dbReference>
<evidence type="ECO:0000256" key="9">
    <source>
        <dbReference type="ARBA" id="ARBA00022737"/>
    </source>
</evidence>
<comment type="catalytic activity">
    <reaction evidence="1">
        <text>2 6,7-dimethyl-8-(1-D-ribityl)lumazine + H(+) = 5-amino-6-(D-ribitylamino)uracil + riboflavin</text>
        <dbReference type="Rhea" id="RHEA:20772"/>
        <dbReference type="ChEBI" id="CHEBI:15378"/>
        <dbReference type="ChEBI" id="CHEBI:15934"/>
        <dbReference type="ChEBI" id="CHEBI:57986"/>
        <dbReference type="ChEBI" id="CHEBI:58201"/>
        <dbReference type="EC" id="2.5.1.9"/>
    </reaction>
</comment>
<evidence type="ECO:0000256" key="5">
    <source>
        <dbReference type="ARBA" id="ARBA00012827"/>
    </source>
</evidence>
<dbReference type="Pfam" id="PF00677">
    <property type="entry name" value="Lum_binding"/>
    <property type="match status" value="2"/>
</dbReference>
<evidence type="ECO:0000256" key="8">
    <source>
        <dbReference type="ARBA" id="ARBA00022679"/>
    </source>
</evidence>
<dbReference type="PIRSF" id="PIRSF000498">
    <property type="entry name" value="Riboflavin_syn_A"/>
    <property type="match status" value="1"/>
</dbReference>
<dbReference type="EMBL" id="CP009788">
    <property type="protein sequence ID" value="AJE03305.1"/>
    <property type="molecule type" value="Genomic_DNA"/>
</dbReference>
<dbReference type="PANTHER" id="PTHR21098:SF12">
    <property type="entry name" value="RIBOFLAVIN SYNTHASE"/>
    <property type="match status" value="1"/>
</dbReference>
<evidence type="ECO:0000256" key="2">
    <source>
        <dbReference type="ARBA" id="ARBA00002803"/>
    </source>
</evidence>
<dbReference type="NCBIfam" id="NF009566">
    <property type="entry name" value="PRK13020.1"/>
    <property type="match status" value="1"/>
</dbReference>
<evidence type="ECO:0000313" key="13">
    <source>
        <dbReference type="EMBL" id="AJE03305.1"/>
    </source>
</evidence>
<dbReference type="Proteomes" id="UP000057609">
    <property type="component" value="Chromosome"/>
</dbReference>
<evidence type="ECO:0000313" key="14">
    <source>
        <dbReference type="Proteomes" id="UP000057609"/>
    </source>
</evidence>
<dbReference type="InterPro" id="IPR026017">
    <property type="entry name" value="Lumazine-bd_dom"/>
</dbReference>
<dbReference type="KEGG" id="gpi:GPICK_08020"/>
<dbReference type="FunFam" id="2.40.30.20:FF:000003">
    <property type="entry name" value="Riboflavin synthase, alpha subunit"/>
    <property type="match status" value="1"/>
</dbReference>
<reference evidence="13 14" key="1">
    <citation type="journal article" date="2015" name="Genome Announc.">
        <title>Complete Genome of Geobacter pickeringii G13T, a Metal-Reducing Isolate from Sedimentary Kaolin Deposits.</title>
        <authorList>
            <person name="Badalamenti J.P."/>
            <person name="Bond D.R."/>
        </authorList>
    </citation>
    <scope>NUCLEOTIDE SEQUENCE [LARGE SCALE GENOMIC DNA]</scope>
    <source>
        <strain evidence="13 14">G13</strain>
    </source>
</reference>
<evidence type="ECO:0000256" key="6">
    <source>
        <dbReference type="ARBA" id="ARBA00013950"/>
    </source>
</evidence>
<comment type="subunit">
    <text evidence="4">Homotrimer.</text>
</comment>
<feature type="domain" description="Lumazine-binding" evidence="12">
    <location>
        <begin position="1"/>
        <end position="96"/>
    </location>
</feature>
<dbReference type="FunFam" id="2.40.30.20:FF:000004">
    <property type="entry name" value="Riboflavin synthase, alpha subunit"/>
    <property type="match status" value="1"/>
</dbReference>
<evidence type="ECO:0000256" key="4">
    <source>
        <dbReference type="ARBA" id="ARBA00011233"/>
    </source>
</evidence>
<accession>A0A0B5BFJ6</accession>
<dbReference type="NCBIfam" id="TIGR00187">
    <property type="entry name" value="ribE"/>
    <property type="match status" value="1"/>
</dbReference>
<name>A0A0B5BFJ6_9BACT</name>
<organism evidence="13 14">
    <name type="scientific">Geobacter pickeringii</name>
    <dbReference type="NCBI Taxonomy" id="345632"/>
    <lineage>
        <taxon>Bacteria</taxon>
        <taxon>Pseudomonadati</taxon>
        <taxon>Thermodesulfobacteriota</taxon>
        <taxon>Desulfuromonadia</taxon>
        <taxon>Geobacterales</taxon>
        <taxon>Geobacteraceae</taxon>
        <taxon>Geobacter</taxon>
    </lineage>
</organism>
<dbReference type="EC" id="2.5.1.9" evidence="5 10"/>
<comment type="pathway">
    <text evidence="3">Cofactor biosynthesis; riboflavin biosynthesis; riboflavin from 2-hydroxy-3-oxobutyl phosphate and 5-amino-6-(D-ribitylamino)uracil: step 2/2.</text>
</comment>